<evidence type="ECO:0000256" key="1">
    <source>
        <dbReference type="ARBA" id="ARBA00004651"/>
    </source>
</evidence>
<feature type="domain" description="ABC transmembrane type-1" evidence="8">
    <location>
        <begin position="87"/>
        <end position="277"/>
    </location>
</feature>
<evidence type="ECO:0000256" key="3">
    <source>
        <dbReference type="ARBA" id="ARBA00022475"/>
    </source>
</evidence>
<dbReference type="GO" id="GO:0055085">
    <property type="term" value="P:transmembrane transport"/>
    <property type="evidence" value="ECO:0007669"/>
    <property type="project" value="InterPro"/>
</dbReference>
<dbReference type="EMBL" id="PGTN01000169">
    <property type="protein sequence ID" value="PJF46503.1"/>
    <property type="molecule type" value="Genomic_DNA"/>
</dbReference>
<evidence type="ECO:0000313" key="10">
    <source>
        <dbReference type="Proteomes" id="UP000230790"/>
    </source>
</evidence>
<evidence type="ECO:0000259" key="8">
    <source>
        <dbReference type="PROSITE" id="PS50928"/>
    </source>
</evidence>
<dbReference type="Pfam" id="PF00528">
    <property type="entry name" value="BPD_transp_1"/>
    <property type="match status" value="1"/>
</dbReference>
<comment type="subcellular location">
    <subcellularLocation>
        <location evidence="1 7">Cell membrane</location>
        <topology evidence="1 7">Multi-pass membrane protein</topology>
    </subcellularLocation>
</comment>
<feature type="transmembrane region" description="Helical" evidence="7">
    <location>
        <begin position="148"/>
        <end position="166"/>
    </location>
</feature>
<dbReference type="InterPro" id="IPR050366">
    <property type="entry name" value="BP-dependent_transpt_permease"/>
</dbReference>
<dbReference type="PROSITE" id="PS50928">
    <property type="entry name" value="ABC_TM1"/>
    <property type="match status" value="1"/>
</dbReference>
<organism evidence="9 10">
    <name type="scientific">Candidatus Thermofonsia Clade 3 bacterium</name>
    <dbReference type="NCBI Taxonomy" id="2364212"/>
    <lineage>
        <taxon>Bacteria</taxon>
        <taxon>Bacillati</taxon>
        <taxon>Chloroflexota</taxon>
        <taxon>Candidatus Thermofontia</taxon>
        <taxon>Candidatus Thermofonsia Clade 3</taxon>
    </lineage>
</organism>
<dbReference type="GO" id="GO:0005886">
    <property type="term" value="C:plasma membrane"/>
    <property type="evidence" value="ECO:0007669"/>
    <property type="project" value="UniProtKB-SubCell"/>
</dbReference>
<accession>A0A2M8Q9L5</accession>
<feature type="transmembrane region" description="Helical" evidence="7">
    <location>
        <begin position="86"/>
        <end position="113"/>
    </location>
</feature>
<keyword evidence="3" id="KW-1003">Cell membrane</keyword>
<dbReference type="PANTHER" id="PTHR43386:SF1">
    <property type="entry name" value="D,D-DIPEPTIDE TRANSPORT SYSTEM PERMEASE PROTEIN DDPC-RELATED"/>
    <property type="match status" value="1"/>
</dbReference>
<keyword evidence="2 7" id="KW-0813">Transport</keyword>
<feature type="transmembrane region" description="Helical" evidence="7">
    <location>
        <begin position="256"/>
        <end position="277"/>
    </location>
</feature>
<feature type="transmembrane region" description="Helical" evidence="7">
    <location>
        <begin position="23"/>
        <end position="45"/>
    </location>
</feature>
<protein>
    <submittedName>
        <fullName evidence="9">ABC transporter permease</fullName>
    </submittedName>
</protein>
<evidence type="ECO:0000256" key="5">
    <source>
        <dbReference type="ARBA" id="ARBA00022989"/>
    </source>
</evidence>
<evidence type="ECO:0000256" key="2">
    <source>
        <dbReference type="ARBA" id="ARBA00022448"/>
    </source>
</evidence>
<name>A0A2M8Q9L5_9CHLR</name>
<dbReference type="CDD" id="cd06261">
    <property type="entry name" value="TM_PBP2"/>
    <property type="match status" value="1"/>
</dbReference>
<evidence type="ECO:0000256" key="6">
    <source>
        <dbReference type="ARBA" id="ARBA00023136"/>
    </source>
</evidence>
<feature type="transmembrane region" description="Helical" evidence="7">
    <location>
        <begin position="125"/>
        <end position="142"/>
    </location>
</feature>
<reference evidence="9 10" key="1">
    <citation type="submission" date="2017-11" db="EMBL/GenBank/DDBJ databases">
        <title>Evolution of Phototrophy in the Chloroflexi Phylum Driven by Horizontal Gene Transfer.</title>
        <authorList>
            <person name="Ward L.M."/>
            <person name="Hemp J."/>
            <person name="Shih P.M."/>
            <person name="Mcglynn S.E."/>
            <person name="Fischer W."/>
        </authorList>
    </citation>
    <scope>NUCLEOTIDE SEQUENCE [LARGE SCALE GENOMIC DNA]</scope>
    <source>
        <strain evidence="9">JP3_7</strain>
    </source>
</reference>
<dbReference type="Gene3D" id="1.10.3720.10">
    <property type="entry name" value="MetI-like"/>
    <property type="match status" value="1"/>
</dbReference>
<keyword evidence="6 7" id="KW-0472">Membrane</keyword>
<dbReference type="InterPro" id="IPR000515">
    <property type="entry name" value="MetI-like"/>
</dbReference>
<dbReference type="AlphaFoldDB" id="A0A2M8Q9L5"/>
<dbReference type="PANTHER" id="PTHR43386">
    <property type="entry name" value="OLIGOPEPTIDE TRANSPORT SYSTEM PERMEASE PROTEIN APPC"/>
    <property type="match status" value="1"/>
</dbReference>
<keyword evidence="5 7" id="KW-1133">Transmembrane helix</keyword>
<evidence type="ECO:0000313" key="9">
    <source>
        <dbReference type="EMBL" id="PJF46503.1"/>
    </source>
</evidence>
<comment type="similarity">
    <text evidence="7">Belongs to the binding-protein-dependent transport system permease family.</text>
</comment>
<dbReference type="InterPro" id="IPR035906">
    <property type="entry name" value="MetI-like_sf"/>
</dbReference>
<proteinExistence type="inferred from homology"/>
<dbReference type="InterPro" id="IPR025966">
    <property type="entry name" value="OppC_N"/>
</dbReference>
<dbReference type="SUPFAM" id="SSF161098">
    <property type="entry name" value="MetI-like"/>
    <property type="match status" value="1"/>
</dbReference>
<keyword evidence="4 7" id="KW-0812">Transmembrane</keyword>
<comment type="caution">
    <text evidence="9">The sequence shown here is derived from an EMBL/GenBank/DDBJ whole genome shotgun (WGS) entry which is preliminary data.</text>
</comment>
<dbReference type="Proteomes" id="UP000230790">
    <property type="component" value="Unassembled WGS sequence"/>
</dbReference>
<evidence type="ECO:0000256" key="7">
    <source>
        <dbReference type="RuleBase" id="RU363032"/>
    </source>
</evidence>
<sequence>MTFLRGIATWTSQTLRLIARNKAGFLGFIGLVFFILLAFVMPLFVPLDKTSHVDKIYNPPSPEHILGTDFQGRDIFSLVVHGGRDVIVIAFLTGAISTLIAVVLGSSSALLGGAVDSAIMAATDFWLAIPTFPLLAVLATQIKLNDVWLLSFILALLSWATLTRAIRSQVLSLRQRDYVEAARSLGMSNWHIIFKEILPNMMSYIAISLVFAMTAAVYAQGGLVFLGLLSFSDNNSWAVTIQLAWTRGAIFFKDSFLNIMAPVIAIALFQLSLVLFTRSLEEIFNPRLRVGV</sequence>
<dbReference type="Pfam" id="PF12911">
    <property type="entry name" value="OppC_N"/>
    <property type="match status" value="1"/>
</dbReference>
<gene>
    <name evidence="9" type="ORF">CUN48_13460</name>
</gene>
<feature type="transmembrane region" description="Helical" evidence="7">
    <location>
        <begin position="204"/>
        <end position="229"/>
    </location>
</feature>
<evidence type="ECO:0000256" key="4">
    <source>
        <dbReference type="ARBA" id="ARBA00022692"/>
    </source>
</evidence>